<feature type="non-terminal residue" evidence="4">
    <location>
        <position position="284"/>
    </location>
</feature>
<sequence length="284" mass="32231">MLGKLVACREFGARVSRARLPGVGTIDQMERHYRILGHLSMVYCVTFDRTGSYIITGADDNLIKVWDVHRGLLRYTYRGHSAEVADVTVSYCNQMIASGSVDKSIRVWSLSTGETLQVFYHHTAVVARVKFLPFVDQTRRYLVSCALDCKVIFYPFDENTKEFEQNDIVIFDERESPGTRIISLCHSPSGQWIVVGDTHFYLRVFRITRGSGGATKFTDICAHKVVYYIHRGSVISNKLSLKDRVDSLEWAHIGCQFASGSRDGLAKIWRFSCGKWRSISLIVP</sequence>
<dbReference type="SUPFAM" id="SSF50978">
    <property type="entry name" value="WD40 repeat-like"/>
    <property type="match status" value="1"/>
</dbReference>
<dbReference type="PANTHER" id="PTHR16266">
    <property type="entry name" value="WD REPEAT DOMAIN 9"/>
    <property type="match status" value="1"/>
</dbReference>
<evidence type="ECO:0000256" key="1">
    <source>
        <dbReference type="ARBA" id="ARBA00022574"/>
    </source>
</evidence>
<dbReference type="Gene3D" id="2.130.10.10">
    <property type="entry name" value="YVTN repeat-like/Quinoprotein amine dehydrogenase"/>
    <property type="match status" value="2"/>
</dbReference>
<feature type="repeat" description="WD" evidence="3">
    <location>
        <begin position="35"/>
        <end position="76"/>
    </location>
</feature>
<keyword evidence="5" id="KW-1185">Reference proteome</keyword>
<dbReference type="AlphaFoldDB" id="A0A3P7JWA5"/>
<name>A0A3P7JWA5_STRVU</name>
<proteinExistence type="predicted"/>
<dbReference type="OrthoDB" id="10265743at2759"/>
<dbReference type="InterPro" id="IPR020472">
    <property type="entry name" value="WD40_PAC1"/>
</dbReference>
<dbReference type="GO" id="GO:0007010">
    <property type="term" value="P:cytoskeleton organization"/>
    <property type="evidence" value="ECO:0007669"/>
    <property type="project" value="TreeGrafter"/>
</dbReference>
<dbReference type="PROSITE" id="PS50082">
    <property type="entry name" value="WD_REPEATS_2"/>
    <property type="match status" value="2"/>
</dbReference>
<gene>
    <name evidence="4" type="ORF">SVUK_LOCUS18172</name>
</gene>
<evidence type="ECO:0000313" key="5">
    <source>
        <dbReference type="Proteomes" id="UP000270094"/>
    </source>
</evidence>
<dbReference type="PRINTS" id="PR00320">
    <property type="entry name" value="GPROTEINBRPT"/>
</dbReference>
<dbReference type="EMBL" id="UYYB01121538">
    <property type="protein sequence ID" value="VDM83174.1"/>
    <property type="molecule type" value="Genomic_DNA"/>
</dbReference>
<organism evidence="4 5">
    <name type="scientific">Strongylus vulgaris</name>
    <name type="common">Blood worm</name>
    <dbReference type="NCBI Taxonomy" id="40348"/>
    <lineage>
        <taxon>Eukaryota</taxon>
        <taxon>Metazoa</taxon>
        <taxon>Ecdysozoa</taxon>
        <taxon>Nematoda</taxon>
        <taxon>Chromadorea</taxon>
        <taxon>Rhabditida</taxon>
        <taxon>Rhabditina</taxon>
        <taxon>Rhabditomorpha</taxon>
        <taxon>Strongyloidea</taxon>
        <taxon>Strongylidae</taxon>
        <taxon>Strongylus</taxon>
    </lineage>
</organism>
<protein>
    <submittedName>
        <fullName evidence="4">Uncharacterized protein</fullName>
    </submittedName>
</protein>
<dbReference type="Proteomes" id="UP000270094">
    <property type="component" value="Unassembled WGS sequence"/>
</dbReference>
<dbReference type="GO" id="GO:0008360">
    <property type="term" value="P:regulation of cell shape"/>
    <property type="evidence" value="ECO:0007669"/>
    <property type="project" value="TreeGrafter"/>
</dbReference>
<dbReference type="PROSITE" id="PS00678">
    <property type="entry name" value="WD_REPEATS_1"/>
    <property type="match status" value="1"/>
</dbReference>
<dbReference type="InterPro" id="IPR015943">
    <property type="entry name" value="WD40/YVTN_repeat-like_dom_sf"/>
</dbReference>
<keyword evidence="1 3" id="KW-0853">WD repeat</keyword>
<dbReference type="SMART" id="SM00320">
    <property type="entry name" value="WD40"/>
    <property type="match status" value="5"/>
</dbReference>
<reference evidence="4 5" key="1">
    <citation type="submission" date="2018-11" db="EMBL/GenBank/DDBJ databases">
        <authorList>
            <consortium name="Pathogen Informatics"/>
        </authorList>
    </citation>
    <scope>NUCLEOTIDE SEQUENCE [LARGE SCALE GENOMIC DNA]</scope>
</reference>
<dbReference type="InterPro" id="IPR036322">
    <property type="entry name" value="WD40_repeat_dom_sf"/>
</dbReference>
<dbReference type="GO" id="GO:0006357">
    <property type="term" value="P:regulation of transcription by RNA polymerase II"/>
    <property type="evidence" value="ECO:0007669"/>
    <property type="project" value="TreeGrafter"/>
</dbReference>
<evidence type="ECO:0000313" key="4">
    <source>
        <dbReference type="EMBL" id="VDM83174.1"/>
    </source>
</evidence>
<dbReference type="Pfam" id="PF00400">
    <property type="entry name" value="WD40"/>
    <property type="match status" value="3"/>
</dbReference>
<dbReference type="InterPro" id="IPR052060">
    <property type="entry name" value="Bromo_WD_repeat"/>
</dbReference>
<dbReference type="GO" id="GO:0005634">
    <property type="term" value="C:nucleus"/>
    <property type="evidence" value="ECO:0007669"/>
    <property type="project" value="TreeGrafter"/>
</dbReference>
<dbReference type="PANTHER" id="PTHR16266:SF17">
    <property type="entry name" value="BRWD3"/>
    <property type="match status" value="1"/>
</dbReference>
<dbReference type="InterPro" id="IPR019775">
    <property type="entry name" value="WD40_repeat_CS"/>
</dbReference>
<dbReference type="InterPro" id="IPR001680">
    <property type="entry name" value="WD40_rpt"/>
</dbReference>
<accession>A0A3P7JWA5</accession>
<evidence type="ECO:0000256" key="2">
    <source>
        <dbReference type="ARBA" id="ARBA00022737"/>
    </source>
</evidence>
<dbReference type="PROSITE" id="PS50294">
    <property type="entry name" value="WD_REPEATS_REGION"/>
    <property type="match status" value="2"/>
</dbReference>
<evidence type="ECO:0000256" key="3">
    <source>
        <dbReference type="PROSITE-ProRule" id="PRU00221"/>
    </source>
</evidence>
<keyword evidence="2" id="KW-0677">Repeat</keyword>
<feature type="repeat" description="WD" evidence="3">
    <location>
        <begin position="77"/>
        <end position="118"/>
    </location>
</feature>